<accession>A0ABT8GFY1</accession>
<evidence type="ECO:0000313" key="2">
    <source>
        <dbReference type="Proteomes" id="UP001172708"/>
    </source>
</evidence>
<keyword evidence="2" id="KW-1185">Reference proteome</keyword>
<proteinExistence type="predicted"/>
<dbReference type="RefSeq" id="WP_301141626.1">
    <property type="nucleotide sequence ID" value="NZ_JAUHQA010000001.1"/>
</dbReference>
<sequence>MTGTIYADVVLLTRESPNAELLAFYADACDASMVTLPSPDGATASVFFEEGDLAVVIAVPKMIEYDGDLSRVLGIEARNLPGGARYWTEGVVAVDPSKLGFGVATALADHCGGQAVIRASGTVL</sequence>
<reference evidence="1" key="1">
    <citation type="submission" date="2023-06" db="EMBL/GenBank/DDBJ databases">
        <title>Egi l300058.</title>
        <authorList>
            <person name="Gao L."/>
            <person name="Fang B.-Z."/>
            <person name="Li W.-J."/>
        </authorList>
    </citation>
    <scope>NUCLEOTIDE SEQUENCE</scope>
    <source>
        <strain evidence="1">EGI L300058</strain>
    </source>
</reference>
<gene>
    <name evidence="1" type="ORF">QQX02_04925</name>
</gene>
<protein>
    <recommendedName>
        <fullName evidence="3">GNAT family N-acetyltransferase</fullName>
    </recommendedName>
</protein>
<dbReference type="Proteomes" id="UP001172708">
    <property type="component" value="Unassembled WGS sequence"/>
</dbReference>
<comment type="caution">
    <text evidence="1">The sequence shown here is derived from an EMBL/GenBank/DDBJ whole genome shotgun (WGS) entry which is preliminary data.</text>
</comment>
<organism evidence="1 2">
    <name type="scientific">Demequina muriae</name>
    <dbReference type="NCBI Taxonomy" id="3051664"/>
    <lineage>
        <taxon>Bacteria</taxon>
        <taxon>Bacillati</taxon>
        <taxon>Actinomycetota</taxon>
        <taxon>Actinomycetes</taxon>
        <taxon>Micrococcales</taxon>
        <taxon>Demequinaceae</taxon>
        <taxon>Demequina</taxon>
    </lineage>
</organism>
<name>A0ABT8GFY1_9MICO</name>
<dbReference type="EMBL" id="JAUHQA010000001">
    <property type="protein sequence ID" value="MDN4480264.1"/>
    <property type="molecule type" value="Genomic_DNA"/>
</dbReference>
<evidence type="ECO:0008006" key="3">
    <source>
        <dbReference type="Google" id="ProtNLM"/>
    </source>
</evidence>
<evidence type="ECO:0000313" key="1">
    <source>
        <dbReference type="EMBL" id="MDN4480264.1"/>
    </source>
</evidence>